<dbReference type="PANTHER" id="PTHR32552">
    <property type="entry name" value="FERRICHROME IRON RECEPTOR-RELATED"/>
    <property type="match status" value="1"/>
</dbReference>
<feature type="domain" description="TonB-dependent receptor plug" evidence="15">
    <location>
        <begin position="65"/>
        <end position="167"/>
    </location>
</feature>
<keyword evidence="13" id="KW-0732">Signal</keyword>
<dbReference type="SUPFAM" id="SSF56935">
    <property type="entry name" value="Porins"/>
    <property type="match status" value="1"/>
</dbReference>
<dbReference type="InterPro" id="IPR000531">
    <property type="entry name" value="Beta-barrel_TonB"/>
</dbReference>
<dbReference type="Pfam" id="PF07715">
    <property type="entry name" value="Plug"/>
    <property type="match status" value="1"/>
</dbReference>
<gene>
    <name evidence="16" type="ORF">CMV30_10075</name>
</gene>
<comment type="subcellular location">
    <subcellularLocation>
        <location evidence="1 11">Cell outer membrane</location>
        <topology evidence="1 11">Multi-pass membrane protein</topology>
    </subcellularLocation>
</comment>
<evidence type="ECO:0000256" key="5">
    <source>
        <dbReference type="ARBA" id="ARBA00022692"/>
    </source>
</evidence>
<dbReference type="InterPro" id="IPR037066">
    <property type="entry name" value="Plug_dom_sf"/>
</dbReference>
<evidence type="ECO:0000256" key="6">
    <source>
        <dbReference type="ARBA" id="ARBA00023004"/>
    </source>
</evidence>
<organism evidence="16 17">
    <name type="scientific">Nibricoccus aquaticus</name>
    <dbReference type="NCBI Taxonomy" id="2576891"/>
    <lineage>
        <taxon>Bacteria</taxon>
        <taxon>Pseudomonadati</taxon>
        <taxon>Verrucomicrobiota</taxon>
        <taxon>Opitutia</taxon>
        <taxon>Opitutales</taxon>
        <taxon>Opitutaceae</taxon>
        <taxon>Nibricoccus</taxon>
    </lineage>
</organism>
<evidence type="ECO:0000256" key="10">
    <source>
        <dbReference type="ARBA" id="ARBA00023237"/>
    </source>
</evidence>
<dbReference type="EMBL" id="CP023344">
    <property type="protein sequence ID" value="ATC64275.1"/>
    <property type="molecule type" value="Genomic_DNA"/>
</dbReference>
<feature type="domain" description="TonB-dependent receptor-like beta-barrel" evidence="14">
    <location>
        <begin position="267"/>
        <end position="661"/>
    </location>
</feature>
<keyword evidence="3 11" id="KW-1134">Transmembrane beta strand</keyword>
<accession>A0A290Q6H1</accession>
<evidence type="ECO:0000259" key="15">
    <source>
        <dbReference type="Pfam" id="PF07715"/>
    </source>
</evidence>
<keyword evidence="9 11" id="KW-0472">Membrane</keyword>
<evidence type="ECO:0000256" key="2">
    <source>
        <dbReference type="ARBA" id="ARBA00022448"/>
    </source>
</evidence>
<evidence type="ECO:0000256" key="3">
    <source>
        <dbReference type="ARBA" id="ARBA00022452"/>
    </source>
</evidence>
<protein>
    <submittedName>
        <fullName evidence="16">TonB-dependent receptor</fullName>
    </submittedName>
</protein>
<feature type="signal peptide" evidence="13">
    <location>
        <begin position="1"/>
        <end position="30"/>
    </location>
</feature>
<comment type="similarity">
    <text evidence="11 12">Belongs to the TonB-dependent receptor family.</text>
</comment>
<dbReference type="AlphaFoldDB" id="A0A290Q6H1"/>
<keyword evidence="2 11" id="KW-0813">Transport</keyword>
<evidence type="ECO:0000313" key="17">
    <source>
        <dbReference type="Proteomes" id="UP000217265"/>
    </source>
</evidence>
<reference evidence="16 17" key="1">
    <citation type="submission" date="2017-09" db="EMBL/GenBank/DDBJ databases">
        <title>Complete genome sequence of Verrucomicrobial strain HZ-65, isolated from freshwater.</title>
        <authorList>
            <person name="Choi A."/>
        </authorList>
    </citation>
    <scope>NUCLEOTIDE SEQUENCE [LARGE SCALE GENOMIC DNA]</scope>
    <source>
        <strain evidence="16 17">HZ-65</strain>
    </source>
</reference>
<dbReference type="OrthoDB" id="99480at2"/>
<dbReference type="PROSITE" id="PS52016">
    <property type="entry name" value="TONB_DEPENDENT_REC_3"/>
    <property type="match status" value="1"/>
</dbReference>
<dbReference type="InterPro" id="IPR012910">
    <property type="entry name" value="Plug_dom"/>
</dbReference>
<dbReference type="Pfam" id="PF00593">
    <property type="entry name" value="TonB_dep_Rec_b-barrel"/>
    <property type="match status" value="1"/>
</dbReference>
<dbReference type="InterPro" id="IPR036942">
    <property type="entry name" value="Beta-barrel_TonB_sf"/>
</dbReference>
<keyword evidence="8 12" id="KW-0798">TonB box</keyword>
<evidence type="ECO:0000256" key="1">
    <source>
        <dbReference type="ARBA" id="ARBA00004571"/>
    </source>
</evidence>
<dbReference type="GO" id="GO:0009279">
    <property type="term" value="C:cell outer membrane"/>
    <property type="evidence" value="ECO:0007669"/>
    <property type="project" value="UniProtKB-SubCell"/>
</dbReference>
<keyword evidence="17" id="KW-1185">Reference proteome</keyword>
<keyword evidence="16" id="KW-0675">Receptor</keyword>
<dbReference type="GO" id="GO:0006826">
    <property type="term" value="P:iron ion transport"/>
    <property type="evidence" value="ECO:0007669"/>
    <property type="project" value="UniProtKB-KW"/>
</dbReference>
<keyword evidence="5 11" id="KW-0812">Transmembrane</keyword>
<dbReference type="InterPro" id="IPR039426">
    <property type="entry name" value="TonB-dep_rcpt-like"/>
</dbReference>
<sequence length="707" mass="76753">MFPCPVSSRQRALGRVAVLLCLLRAVSASAQTSMEEPQRLDPLVVYGRGTDLVGTARGASEGFVGAHELAVRPFLRRGELLEVVPGVVITQHSGGGKANQYFLRGFNLDHGTDFSVSVEGMPVNMRSHAHGQGYADLNFVIPELVESVGYQKGPFFAEVGDFSSAGAAEFRLVDELADGFLKLEAGENGYGRIVVADTLMENGGLRTLGLEMAQGDGPWEREENFRKWNVFARQLWKAGDRTFSVTALGYSGKWDSTDQIPLRAVEAGEIARFGFVDPSDGGESQRVSLSFDAEVTGADATTSVNVYAIYYRMNLFSNFSYALGDEENGDQFNQRDRRFVFGGEAKREWKSEIAGKRLEWSAGVQARYDAITELGLHLSSARERVGTVRDDDVNEASVGVFATGTLHVSEALRVNAGLRADGYRFDVESDNTLNSDDRTAGMVSPKFGVVFGPWKKTEVYANAGYSFHSNDARGTVIAVDPVSGDPAERVNPLVRSKGAEVGVRTSAVPGLVSTLSFWGLDLDSELVFVGDAGGTEPTGATRRYGVELANFYRAASWLTLDADLALTQARYRDAEIGAGGAKEDRIANSISRVVTAGASVEAPGGWFGALRVRYFGPQPLIEDNSVVAPSSTTWNGRVGWRSKSGSGGNEGWEVAVDVLNVFDRENYDIAYFYESRLRSEASGVATEDIHFHPAEPRTVRVSVTKRF</sequence>
<evidence type="ECO:0000256" key="7">
    <source>
        <dbReference type="ARBA" id="ARBA00023065"/>
    </source>
</evidence>
<evidence type="ECO:0000256" key="8">
    <source>
        <dbReference type="ARBA" id="ARBA00023077"/>
    </source>
</evidence>
<feature type="chain" id="PRO_5013013383" evidence="13">
    <location>
        <begin position="31"/>
        <end position="707"/>
    </location>
</feature>
<dbReference type="PANTHER" id="PTHR32552:SF81">
    <property type="entry name" value="TONB-DEPENDENT OUTER MEMBRANE RECEPTOR"/>
    <property type="match status" value="1"/>
</dbReference>
<evidence type="ECO:0000259" key="14">
    <source>
        <dbReference type="Pfam" id="PF00593"/>
    </source>
</evidence>
<proteinExistence type="inferred from homology"/>
<evidence type="ECO:0000256" key="9">
    <source>
        <dbReference type="ARBA" id="ARBA00023136"/>
    </source>
</evidence>
<evidence type="ECO:0000256" key="12">
    <source>
        <dbReference type="RuleBase" id="RU003357"/>
    </source>
</evidence>
<keyword evidence="7" id="KW-0406">Ion transport</keyword>
<evidence type="ECO:0000256" key="11">
    <source>
        <dbReference type="PROSITE-ProRule" id="PRU01360"/>
    </source>
</evidence>
<dbReference type="Gene3D" id="2.40.170.20">
    <property type="entry name" value="TonB-dependent receptor, beta-barrel domain"/>
    <property type="match status" value="1"/>
</dbReference>
<dbReference type="Proteomes" id="UP000217265">
    <property type="component" value="Chromosome"/>
</dbReference>
<evidence type="ECO:0000256" key="13">
    <source>
        <dbReference type="SAM" id="SignalP"/>
    </source>
</evidence>
<keyword evidence="6" id="KW-0408">Iron</keyword>
<dbReference type="KEGG" id="vbh:CMV30_10075"/>
<evidence type="ECO:0000256" key="4">
    <source>
        <dbReference type="ARBA" id="ARBA00022496"/>
    </source>
</evidence>
<keyword evidence="10 11" id="KW-0998">Cell outer membrane</keyword>
<keyword evidence="4" id="KW-0410">Iron transport</keyword>
<dbReference type="Gene3D" id="2.170.130.10">
    <property type="entry name" value="TonB-dependent receptor, plug domain"/>
    <property type="match status" value="1"/>
</dbReference>
<name>A0A290Q6H1_9BACT</name>
<evidence type="ECO:0000313" key="16">
    <source>
        <dbReference type="EMBL" id="ATC64275.1"/>
    </source>
</evidence>